<protein>
    <submittedName>
        <fullName evidence="1">Uncharacterized protein</fullName>
    </submittedName>
</protein>
<sequence>MKAGGAVSSPVPVLSAGEMIVLWRTTGGVLGGFTQISIMERVDLRCEVRKKSAYSSQARGPVFLMRYLLASNENFGPAIIRLV</sequence>
<reference evidence="1" key="1">
    <citation type="submission" date="2019-12" db="EMBL/GenBank/DDBJ databases">
        <authorList>
            <person name="Cremers G."/>
        </authorList>
    </citation>
    <scope>NUCLEOTIDE SEQUENCE</scope>
    <source>
        <strain evidence="1">Mbul1</strain>
    </source>
</reference>
<name>A0A679IS40_9HYPH</name>
<proteinExistence type="predicted"/>
<gene>
    <name evidence="1" type="ORF">MBUL_01309</name>
</gene>
<dbReference type="AlphaFoldDB" id="A0A679IS40"/>
<organism evidence="1">
    <name type="scientific">Methylobacterium bullatum</name>
    <dbReference type="NCBI Taxonomy" id="570505"/>
    <lineage>
        <taxon>Bacteria</taxon>
        <taxon>Pseudomonadati</taxon>
        <taxon>Pseudomonadota</taxon>
        <taxon>Alphaproteobacteria</taxon>
        <taxon>Hyphomicrobiales</taxon>
        <taxon>Methylobacteriaceae</taxon>
        <taxon>Methylobacterium</taxon>
    </lineage>
</organism>
<accession>A0A679IS40</accession>
<dbReference type="EMBL" id="LR743504">
    <property type="protein sequence ID" value="CAA2101698.1"/>
    <property type="molecule type" value="Genomic_DNA"/>
</dbReference>
<evidence type="ECO:0000313" key="1">
    <source>
        <dbReference type="EMBL" id="CAA2101698.1"/>
    </source>
</evidence>